<keyword evidence="4" id="KW-1185">Reference proteome</keyword>
<feature type="region of interest" description="Disordered" evidence="2">
    <location>
        <begin position="992"/>
        <end position="1025"/>
    </location>
</feature>
<evidence type="ECO:0000256" key="1">
    <source>
        <dbReference type="SAM" id="Coils"/>
    </source>
</evidence>
<keyword evidence="1" id="KW-0175">Coiled coil</keyword>
<proteinExistence type="predicted"/>
<feature type="compositionally biased region" description="Basic and acidic residues" evidence="2">
    <location>
        <begin position="1013"/>
        <end position="1025"/>
    </location>
</feature>
<feature type="region of interest" description="Disordered" evidence="2">
    <location>
        <begin position="245"/>
        <end position="298"/>
    </location>
</feature>
<feature type="region of interest" description="Disordered" evidence="2">
    <location>
        <begin position="774"/>
        <end position="888"/>
    </location>
</feature>
<dbReference type="EMBL" id="FN649732">
    <property type="protein sequence ID" value="CBN73979.1"/>
    <property type="molecule type" value="Genomic_DNA"/>
</dbReference>
<evidence type="ECO:0000313" key="3">
    <source>
        <dbReference type="EMBL" id="CBN73979.1"/>
    </source>
</evidence>
<feature type="region of interest" description="Disordered" evidence="2">
    <location>
        <begin position="169"/>
        <end position="226"/>
    </location>
</feature>
<sequence>MADDCDGAKGHDGFEGQAGVGADSAAAASIKDDGDSIYHRLIKEQRLELEQLKRAAREASPSRSKIRHALERPSSATLNGAEDTLPPSPTSITRQRIVYSDTHVSDGGGGDRGDVTGSASYVGELSAGGRHNYGSSTADGDRLGGGAGVQRYAGVGDIGGGFLAAITRERTDKSRGGAGTTRGGEESGGRASAEGFGGDSGRSLRGVRDPFKAVADSGTGRSGSRGAVDAQGVVFSAADNYHAEERSSGGTAVGFDPMQTGGGGGGNVSRRREEQPPVEKQPSLTAMSRRGSRGDEKITTAAAYATGEASGTAPKAHATPGTTAVRFAGGDGASAIANEALTSPDRGLHSVFGAVPGAASAFGNVEEGSGTRGHGGGRARTRTLSAAAADGVGPVAGPRSGDGVVGGGVGFEPADNGRSDMGPPAAIEPPLPPATKQAHVKGYADSSFVGRKAAESPSRHRKVNDYATVGLVEREGGAGGRFLGSSWAGVGGSSGGYQLGGLAAAGKGGDAFRSASWAEKLVTKREEQSVLVKQLERELASTVSALKDERRERRGQTETLRRKLEETRATVGDREAELQRRERMTTTLMGELEALQSRCDRLVASREERAEEADKTMARLREDNRELEARLRQADAAAAEARSARAGADAERVRMERDLHSALAKVTSLEKSAEEEAGAATAAADRAVRDLRDSKGECEELRSELETLRRRVEEEGTGRDVSSLRAQVADLERLLETANQRCVALEARLGLLEKELMEAEGGEVEARARLRWALGQLGEPTPTPPGQPRERRDTQRSPNGGGVGRGSADNGIAGDPSGQASGDAAGPLERTPGSWERPLRLLSSPRSDEAKVPSAGEGFGGGGSDDGGGILPGGRGGSEGEADAAASADAVAAVMVGGAEETEYREPNWRSLVPALFPPGWRDFAAGELGAGKSVEVAVQPAAVGAAYVDRPDGAVVDRPAATLGSGFARDEAGGVRGRQDSDGAAAGFDATTRAGARRFGGGPASPAGETAEMDHDGDGASEERREATLDHLTAEERSFALEGGVGMEYGEWRHEDSHGQLYDGMGLAEDISGTEDGDGGGFETEGHRVLRYGHGAVDDDAVFPGGHGSTSRLGNFQDFSRRRQPAAVRASSLEPRGQTGGRGAGVVAPSSHRAGTRRARADPSARSRRPQAREPTRASPSPRTRPNGARRTQASFSSSAGREVRGSSNAPRQQRVSVRVPGARAATTLPDTRHGRPPRSATGTGARGRRHLSAPPSHRAQPWVKTKKKGGAVGSSFAVGGGGGHLADTTDVSLGSVSNPRRTAAHGSPSVVDVNPGVGPSGATRRSGGGKNFAGRYSSQRDSFRSSGASGTVTAVSRGPPAASASASERTPRERASTRLASARSGGGGGGGAREHVSLMRRRRGLRSSLAPSRTSPGPGGGDRRLGRGGSGGGLAGAAVNSSTCSSIRAWKP</sequence>
<dbReference type="PANTHER" id="PTHR45615:SF80">
    <property type="entry name" value="GRIP DOMAIN-CONTAINING PROTEIN"/>
    <property type="match status" value="1"/>
</dbReference>
<feature type="compositionally biased region" description="Polar residues" evidence="2">
    <location>
        <begin position="1291"/>
        <end position="1302"/>
    </location>
</feature>
<reference evidence="3 4" key="1">
    <citation type="journal article" date="2010" name="Nature">
        <title>The Ectocarpus genome and the independent evolution of multicellularity in brown algae.</title>
        <authorList>
            <person name="Cock J.M."/>
            <person name="Sterck L."/>
            <person name="Rouze P."/>
            <person name="Scornet D."/>
            <person name="Allen A.E."/>
            <person name="Amoutzias G."/>
            <person name="Anthouard V."/>
            <person name="Artiguenave F."/>
            <person name="Aury J.M."/>
            <person name="Badger J.H."/>
            <person name="Beszteri B."/>
            <person name="Billiau K."/>
            <person name="Bonnet E."/>
            <person name="Bothwell J.H."/>
            <person name="Bowler C."/>
            <person name="Boyen C."/>
            <person name="Brownlee C."/>
            <person name="Carrano C.J."/>
            <person name="Charrier B."/>
            <person name="Cho G.Y."/>
            <person name="Coelho S.M."/>
            <person name="Collen J."/>
            <person name="Corre E."/>
            <person name="Da Silva C."/>
            <person name="Delage L."/>
            <person name="Delaroque N."/>
            <person name="Dittami S.M."/>
            <person name="Doulbeau S."/>
            <person name="Elias M."/>
            <person name="Farnham G."/>
            <person name="Gachon C.M."/>
            <person name="Gschloessl B."/>
            <person name="Heesch S."/>
            <person name="Jabbari K."/>
            <person name="Jubin C."/>
            <person name="Kawai H."/>
            <person name="Kimura K."/>
            <person name="Kloareg B."/>
            <person name="Kupper F.C."/>
            <person name="Lang D."/>
            <person name="Le Bail A."/>
            <person name="Leblanc C."/>
            <person name="Lerouge P."/>
            <person name="Lohr M."/>
            <person name="Lopez P.J."/>
            <person name="Martens C."/>
            <person name="Maumus F."/>
            <person name="Michel G."/>
            <person name="Miranda-Saavedra D."/>
            <person name="Morales J."/>
            <person name="Moreau H."/>
            <person name="Motomura T."/>
            <person name="Nagasato C."/>
            <person name="Napoli C.A."/>
            <person name="Nelson D.R."/>
            <person name="Nyvall-Collen P."/>
            <person name="Peters A.F."/>
            <person name="Pommier C."/>
            <person name="Potin P."/>
            <person name="Poulain J."/>
            <person name="Quesneville H."/>
            <person name="Read B."/>
            <person name="Rensing S.A."/>
            <person name="Ritter A."/>
            <person name="Rousvoal S."/>
            <person name="Samanta M."/>
            <person name="Samson G."/>
            <person name="Schroeder D.C."/>
            <person name="Segurens B."/>
            <person name="Strittmatter M."/>
            <person name="Tonon T."/>
            <person name="Tregear J.W."/>
            <person name="Valentin K."/>
            <person name="von Dassow P."/>
            <person name="Yamagishi T."/>
            <person name="Van de Peer Y."/>
            <person name="Wincker P."/>
        </authorList>
    </citation>
    <scope>NUCLEOTIDE SEQUENCE [LARGE SCALE GENOMIC DNA]</scope>
    <source>
        <strain evidence="4">Ec32 / CCAP1310/4</strain>
    </source>
</reference>
<feature type="compositionally biased region" description="Basic and acidic residues" evidence="2">
    <location>
        <begin position="1160"/>
        <end position="1177"/>
    </location>
</feature>
<feature type="compositionally biased region" description="Polar residues" evidence="2">
    <location>
        <begin position="1338"/>
        <end position="1356"/>
    </location>
</feature>
<feature type="coiled-coil region" evidence="1">
    <location>
        <begin position="684"/>
        <end position="755"/>
    </location>
</feature>
<dbReference type="OrthoDB" id="10444927at2759"/>
<feature type="compositionally biased region" description="Polar residues" evidence="2">
    <location>
        <begin position="1110"/>
        <end position="1119"/>
    </location>
</feature>
<accession>D8LTT2</accession>
<feature type="compositionally biased region" description="Basic and acidic residues" evidence="2">
    <location>
        <begin position="1"/>
        <end position="14"/>
    </location>
</feature>
<dbReference type="InParanoid" id="D8LTT2"/>
<feature type="region of interest" description="Disordered" evidence="2">
    <location>
        <begin position="53"/>
        <end position="141"/>
    </location>
</feature>
<feature type="compositionally biased region" description="Gly residues" evidence="2">
    <location>
        <begin position="857"/>
        <end position="879"/>
    </location>
</feature>
<feature type="compositionally biased region" description="Polar residues" evidence="2">
    <location>
        <begin position="1191"/>
        <end position="1217"/>
    </location>
</feature>
<feature type="compositionally biased region" description="Low complexity" evidence="2">
    <location>
        <begin position="1358"/>
        <end position="1370"/>
    </location>
</feature>
<organism evidence="3 4">
    <name type="scientific">Ectocarpus siliculosus</name>
    <name type="common">Brown alga</name>
    <name type="synonym">Conferva siliculosa</name>
    <dbReference type="NCBI Taxonomy" id="2880"/>
    <lineage>
        <taxon>Eukaryota</taxon>
        <taxon>Sar</taxon>
        <taxon>Stramenopiles</taxon>
        <taxon>Ochrophyta</taxon>
        <taxon>PX clade</taxon>
        <taxon>Phaeophyceae</taxon>
        <taxon>Ectocarpales</taxon>
        <taxon>Ectocarpaceae</taxon>
        <taxon>Ectocarpus</taxon>
    </lineage>
</organism>
<gene>
    <name evidence="3" type="ORF">Esi_0009_0152</name>
</gene>
<evidence type="ECO:0000256" key="2">
    <source>
        <dbReference type="SAM" id="MobiDB-lite"/>
    </source>
</evidence>
<evidence type="ECO:0000313" key="4">
    <source>
        <dbReference type="Proteomes" id="UP000002630"/>
    </source>
</evidence>
<feature type="region of interest" description="Disordered" evidence="2">
    <location>
        <begin position="1102"/>
        <end position="1454"/>
    </location>
</feature>
<feature type="region of interest" description="Disordered" evidence="2">
    <location>
        <begin position="1"/>
        <end position="28"/>
    </location>
</feature>
<feature type="coiled-coil region" evidence="1">
    <location>
        <begin position="518"/>
        <end position="566"/>
    </location>
</feature>
<dbReference type="EMBL" id="FN649137">
    <property type="protein sequence ID" value="CBN73979.1"/>
    <property type="molecule type" value="Genomic_DNA"/>
</dbReference>
<dbReference type="PANTHER" id="PTHR45615">
    <property type="entry name" value="MYOSIN HEAVY CHAIN, NON-MUSCLE"/>
    <property type="match status" value="1"/>
</dbReference>
<name>D8LTT2_ECTSI</name>
<feature type="compositionally biased region" description="Low complexity" evidence="2">
    <location>
        <begin position="1178"/>
        <end position="1187"/>
    </location>
</feature>
<protein>
    <submittedName>
        <fullName evidence="3">Uncharacterized protein</fullName>
    </submittedName>
</protein>
<dbReference type="Proteomes" id="UP000002630">
    <property type="component" value="Linkage Group LG07"/>
</dbReference>
<feature type="compositionally biased region" description="Low complexity" evidence="2">
    <location>
        <begin position="1408"/>
        <end position="1418"/>
    </location>
</feature>
<feature type="coiled-coil region" evidence="1">
    <location>
        <begin position="603"/>
        <end position="644"/>
    </location>
</feature>